<keyword evidence="3" id="KW-1185">Reference proteome</keyword>
<reference evidence="2 3" key="1">
    <citation type="journal article" date="2019" name="Commun. Biol.">
        <title>The bagworm genome reveals a unique fibroin gene that provides high tensile strength.</title>
        <authorList>
            <person name="Kono N."/>
            <person name="Nakamura H."/>
            <person name="Ohtoshi R."/>
            <person name="Tomita M."/>
            <person name="Numata K."/>
            <person name="Arakawa K."/>
        </authorList>
    </citation>
    <scope>NUCLEOTIDE SEQUENCE [LARGE SCALE GENOMIC DNA]</scope>
</reference>
<proteinExistence type="predicted"/>
<dbReference type="Proteomes" id="UP000299102">
    <property type="component" value="Unassembled WGS sequence"/>
</dbReference>
<feature type="region of interest" description="Disordered" evidence="1">
    <location>
        <begin position="74"/>
        <end position="93"/>
    </location>
</feature>
<comment type="caution">
    <text evidence="2">The sequence shown here is derived from an EMBL/GenBank/DDBJ whole genome shotgun (WGS) entry which is preliminary data.</text>
</comment>
<organism evidence="2 3">
    <name type="scientific">Eumeta variegata</name>
    <name type="common">Bagworm moth</name>
    <name type="synonym">Eumeta japonica</name>
    <dbReference type="NCBI Taxonomy" id="151549"/>
    <lineage>
        <taxon>Eukaryota</taxon>
        <taxon>Metazoa</taxon>
        <taxon>Ecdysozoa</taxon>
        <taxon>Arthropoda</taxon>
        <taxon>Hexapoda</taxon>
        <taxon>Insecta</taxon>
        <taxon>Pterygota</taxon>
        <taxon>Neoptera</taxon>
        <taxon>Endopterygota</taxon>
        <taxon>Lepidoptera</taxon>
        <taxon>Glossata</taxon>
        <taxon>Ditrysia</taxon>
        <taxon>Tineoidea</taxon>
        <taxon>Psychidae</taxon>
        <taxon>Oiketicinae</taxon>
        <taxon>Eumeta</taxon>
    </lineage>
</organism>
<evidence type="ECO:0000256" key="1">
    <source>
        <dbReference type="SAM" id="MobiDB-lite"/>
    </source>
</evidence>
<dbReference type="EMBL" id="BGZK01000600">
    <property type="protein sequence ID" value="GBP52321.1"/>
    <property type="molecule type" value="Genomic_DNA"/>
</dbReference>
<name>A0A4C1WM14_EUMVA</name>
<gene>
    <name evidence="2" type="ORF">EVAR_38467_1</name>
</gene>
<evidence type="ECO:0000313" key="3">
    <source>
        <dbReference type="Proteomes" id="UP000299102"/>
    </source>
</evidence>
<evidence type="ECO:0000313" key="2">
    <source>
        <dbReference type="EMBL" id="GBP52321.1"/>
    </source>
</evidence>
<accession>A0A4C1WM14</accession>
<dbReference type="AlphaFoldDB" id="A0A4C1WM14"/>
<protein>
    <submittedName>
        <fullName evidence="2">Uncharacterized protein</fullName>
    </submittedName>
</protein>
<sequence>MEKLERAARETQRKLQTERGPRRQRAQHDALRKDLFIGLSLSRDVKNERDGPIESLPSREPCWARRSSYDELDLEGREGRQGKSELLYTLDER</sequence>
<feature type="compositionally biased region" description="Basic and acidic residues" evidence="1">
    <location>
        <begin position="74"/>
        <end position="83"/>
    </location>
</feature>
<feature type="region of interest" description="Disordered" evidence="1">
    <location>
        <begin position="1"/>
        <end position="29"/>
    </location>
</feature>